<feature type="transmembrane region" description="Helical" evidence="2">
    <location>
        <begin position="20"/>
        <end position="43"/>
    </location>
</feature>
<dbReference type="HOGENOM" id="CLU_050870_0_0_1"/>
<name>A0A0D2ED23_9EURO</name>
<feature type="compositionally biased region" description="Low complexity" evidence="1">
    <location>
        <begin position="121"/>
        <end position="132"/>
    </location>
</feature>
<keyword evidence="4" id="KW-1185">Reference proteome</keyword>
<gene>
    <name evidence="3" type="ORF">PV05_08877</name>
</gene>
<evidence type="ECO:0000256" key="2">
    <source>
        <dbReference type="SAM" id="Phobius"/>
    </source>
</evidence>
<dbReference type="AlphaFoldDB" id="A0A0D2ED23"/>
<dbReference type="GeneID" id="25330785"/>
<evidence type="ECO:0000256" key="1">
    <source>
        <dbReference type="SAM" id="MobiDB-lite"/>
    </source>
</evidence>
<protein>
    <submittedName>
        <fullName evidence="3">Uncharacterized protein</fullName>
    </submittedName>
</protein>
<keyword evidence="2" id="KW-1133">Transmembrane helix</keyword>
<feature type="region of interest" description="Disordered" evidence="1">
    <location>
        <begin position="115"/>
        <end position="180"/>
    </location>
</feature>
<accession>A0A0D2ED23</accession>
<dbReference type="RefSeq" id="XP_013313872.1">
    <property type="nucleotide sequence ID" value="XM_013458418.1"/>
</dbReference>
<evidence type="ECO:0000313" key="4">
    <source>
        <dbReference type="Proteomes" id="UP000054342"/>
    </source>
</evidence>
<proteinExistence type="predicted"/>
<evidence type="ECO:0000313" key="3">
    <source>
        <dbReference type="EMBL" id="KIW53288.1"/>
    </source>
</evidence>
<dbReference type="EMBL" id="KN847321">
    <property type="protein sequence ID" value="KIW53288.1"/>
    <property type="molecule type" value="Genomic_DNA"/>
</dbReference>
<keyword evidence="2" id="KW-0812">Transmembrane</keyword>
<keyword evidence="2" id="KW-0472">Membrane</keyword>
<feature type="region of interest" description="Disordered" evidence="1">
    <location>
        <begin position="54"/>
        <end position="73"/>
    </location>
</feature>
<sequence>MSPQPGDQAAPPSLPISPSLIVGIVILSSFAVTIAIASIFGYCRHSRAASDDAESAEGGNIFNPNRPRPAGQNARMKEVRWVNNMYAWERARNAKKEVGEVRPTTLLLGRPGQERNWDEWSSIGTGESSSGSGRHGVGKEADDCTGAAHFYNTDDPYAPSSQHRLSRLAPPSARGSYQSNRTGLPQYPSLLLPQLVQRDLIRSPLRHEYQPSDVELEKKRRRIESEMHNSKITINAGIEDISRDAYYDPNFERIALHSGDQSRQSRMAASNLRDHHEAFMPDEPYPHLPVRPLTPGSVIIYSENEGTAHERDLDYMEMSKDQEVAHSSKMSQESVKGMIQEWEKVNGSFGRTC</sequence>
<organism evidence="3 4">
    <name type="scientific">Exophiala xenobiotica</name>
    <dbReference type="NCBI Taxonomy" id="348802"/>
    <lineage>
        <taxon>Eukaryota</taxon>
        <taxon>Fungi</taxon>
        <taxon>Dikarya</taxon>
        <taxon>Ascomycota</taxon>
        <taxon>Pezizomycotina</taxon>
        <taxon>Eurotiomycetes</taxon>
        <taxon>Chaetothyriomycetidae</taxon>
        <taxon>Chaetothyriales</taxon>
        <taxon>Herpotrichiellaceae</taxon>
        <taxon>Exophiala</taxon>
    </lineage>
</organism>
<dbReference type="OrthoDB" id="4153359at2759"/>
<dbReference type="Proteomes" id="UP000054342">
    <property type="component" value="Unassembled WGS sequence"/>
</dbReference>
<reference evidence="3 4" key="1">
    <citation type="submission" date="2015-01" db="EMBL/GenBank/DDBJ databases">
        <title>The Genome Sequence of Exophiala xenobiotica CBS118157.</title>
        <authorList>
            <consortium name="The Broad Institute Genomics Platform"/>
            <person name="Cuomo C."/>
            <person name="de Hoog S."/>
            <person name="Gorbushina A."/>
            <person name="Stielow B."/>
            <person name="Teixiera M."/>
            <person name="Abouelleil A."/>
            <person name="Chapman S.B."/>
            <person name="Priest M."/>
            <person name="Young S.K."/>
            <person name="Wortman J."/>
            <person name="Nusbaum C."/>
            <person name="Birren B."/>
        </authorList>
    </citation>
    <scope>NUCLEOTIDE SEQUENCE [LARGE SCALE GENOMIC DNA]</scope>
    <source>
        <strain evidence="3 4">CBS 118157</strain>
    </source>
</reference>